<keyword evidence="8" id="KW-1185">Reference proteome</keyword>
<keyword evidence="4 6" id="KW-1133">Transmembrane helix</keyword>
<accession>A0ABN8NZ04</accession>
<reference evidence="7 8" key="1">
    <citation type="submission" date="2022-05" db="EMBL/GenBank/DDBJ databases">
        <authorList>
            <consortium name="Genoscope - CEA"/>
            <person name="William W."/>
        </authorList>
    </citation>
    <scope>NUCLEOTIDE SEQUENCE [LARGE SCALE GENOMIC DNA]</scope>
</reference>
<comment type="subcellular location">
    <subcellularLocation>
        <location evidence="1">Membrane</location>
        <topology evidence="1">Multi-pass membrane protein</topology>
    </subcellularLocation>
</comment>
<comment type="caution">
    <text evidence="7">The sequence shown here is derived from an EMBL/GenBank/DDBJ whole genome shotgun (WGS) entry which is preliminary data.</text>
</comment>
<protein>
    <recommendedName>
        <fullName evidence="9">Membrane progestin receptor gamma</fullName>
    </recommendedName>
</protein>
<sequence>MAKMENIHDAEHKHKKVKFGLRSEDVPAQFREMFICSGYRKPYGSALDCVKSAFQLRNETVNVWTHFVPFLLFLVRFASLFWKYSITDTYVYPLLSFAIGICGFLLMSSGAHLFNSMSPRVRHICFFFDYAAISVYSVGAGQAFYFYSRSLDSDKMLFSSSTIFLSVSCLISVLSTAICCASRHRWSKMKYVIRTFCFGVAFLCNSAPYLHRLLVEPSATLETEHEQLAFSYFMRHCYFYLISALANMSRMPERLMPGVFDIIGHSHHFLHVFTALGSADQFTAIQIQMESRRNDLERFPVATFANSLGLMVVICLINCGIVLRFGSKLRSDKEEEHKEI</sequence>
<organism evidence="7 8">
    <name type="scientific">Porites lobata</name>
    <dbReference type="NCBI Taxonomy" id="104759"/>
    <lineage>
        <taxon>Eukaryota</taxon>
        <taxon>Metazoa</taxon>
        <taxon>Cnidaria</taxon>
        <taxon>Anthozoa</taxon>
        <taxon>Hexacorallia</taxon>
        <taxon>Scleractinia</taxon>
        <taxon>Fungiina</taxon>
        <taxon>Poritidae</taxon>
        <taxon>Porites</taxon>
    </lineage>
</organism>
<comment type="similarity">
    <text evidence="2">Belongs to the ADIPOR family.</text>
</comment>
<evidence type="ECO:0008006" key="9">
    <source>
        <dbReference type="Google" id="ProtNLM"/>
    </source>
</evidence>
<dbReference type="Proteomes" id="UP001159405">
    <property type="component" value="Unassembled WGS sequence"/>
</dbReference>
<dbReference type="PANTHER" id="PTHR20855">
    <property type="entry name" value="ADIPOR/PROGESTIN RECEPTOR-RELATED"/>
    <property type="match status" value="1"/>
</dbReference>
<evidence type="ECO:0000256" key="2">
    <source>
        <dbReference type="ARBA" id="ARBA00007018"/>
    </source>
</evidence>
<dbReference type="Pfam" id="PF03006">
    <property type="entry name" value="HlyIII"/>
    <property type="match status" value="1"/>
</dbReference>
<dbReference type="PANTHER" id="PTHR20855:SF143">
    <property type="entry name" value="MEMBRANE PROGESTIN RECEPTOR EPSILON"/>
    <property type="match status" value="1"/>
</dbReference>
<dbReference type="InterPro" id="IPR004254">
    <property type="entry name" value="AdipoR/HlyIII-related"/>
</dbReference>
<gene>
    <name evidence="7" type="ORF">PLOB_00029486</name>
</gene>
<evidence type="ECO:0000256" key="5">
    <source>
        <dbReference type="ARBA" id="ARBA00023136"/>
    </source>
</evidence>
<feature type="transmembrane region" description="Helical" evidence="6">
    <location>
        <begin position="157"/>
        <end position="179"/>
    </location>
</feature>
<feature type="transmembrane region" description="Helical" evidence="6">
    <location>
        <begin position="94"/>
        <end position="114"/>
    </location>
</feature>
<evidence type="ECO:0000256" key="6">
    <source>
        <dbReference type="SAM" id="Phobius"/>
    </source>
</evidence>
<evidence type="ECO:0000313" key="8">
    <source>
        <dbReference type="Proteomes" id="UP001159405"/>
    </source>
</evidence>
<feature type="transmembrane region" description="Helical" evidence="6">
    <location>
        <begin position="126"/>
        <end position="145"/>
    </location>
</feature>
<evidence type="ECO:0000256" key="3">
    <source>
        <dbReference type="ARBA" id="ARBA00022692"/>
    </source>
</evidence>
<name>A0ABN8NZ04_9CNID</name>
<evidence type="ECO:0000256" key="4">
    <source>
        <dbReference type="ARBA" id="ARBA00022989"/>
    </source>
</evidence>
<evidence type="ECO:0000256" key="1">
    <source>
        <dbReference type="ARBA" id="ARBA00004141"/>
    </source>
</evidence>
<proteinExistence type="inferred from homology"/>
<feature type="transmembrane region" description="Helical" evidence="6">
    <location>
        <begin position="191"/>
        <end position="210"/>
    </location>
</feature>
<dbReference type="EMBL" id="CALNXK010000037">
    <property type="protein sequence ID" value="CAH3122649.1"/>
    <property type="molecule type" value="Genomic_DNA"/>
</dbReference>
<keyword evidence="5 6" id="KW-0472">Membrane</keyword>
<evidence type="ECO:0000313" key="7">
    <source>
        <dbReference type="EMBL" id="CAH3122649.1"/>
    </source>
</evidence>
<keyword evidence="3 6" id="KW-0812">Transmembrane</keyword>
<feature type="transmembrane region" description="Helical" evidence="6">
    <location>
        <begin position="301"/>
        <end position="323"/>
    </location>
</feature>
<feature type="transmembrane region" description="Helical" evidence="6">
    <location>
        <begin position="61"/>
        <end position="82"/>
    </location>
</feature>